<feature type="transmembrane region" description="Helical" evidence="1">
    <location>
        <begin position="20"/>
        <end position="38"/>
    </location>
</feature>
<dbReference type="EMBL" id="SHLY01000007">
    <property type="protein sequence ID" value="TAA41725.1"/>
    <property type="molecule type" value="Genomic_DNA"/>
</dbReference>
<keyword evidence="3" id="KW-1185">Reference proteome</keyword>
<accession>A0ABY1WLC9</accession>
<comment type="caution">
    <text evidence="2">The sequence shown here is derived from an EMBL/GenBank/DDBJ whole genome shotgun (WGS) entry which is preliminary data.</text>
</comment>
<keyword evidence="1" id="KW-0812">Transmembrane</keyword>
<reference evidence="3" key="1">
    <citation type="submission" date="2019-02" db="EMBL/GenBank/DDBJ databases">
        <title>Draft genome sequence of Muricauda sp. 176CP4-71.</title>
        <authorList>
            <person name="Park J.-S."/>
        </authorList>
    </citation>
    <scope>NUCLEOTIDE SEQUENCE [LARGE SCALE GENOMIC DNA]</scope>
    <source>
        <strain evidence="3">176GS2-150</strain>
    </source>
</reference>
<evidence type="ECO:0000256" key="1">
    <source>
        <dbReference type="SAM" id="Phobius"/>
    </source>
</evidence>
<name>A0ABY1WLC9_9GAMM</name>
<protein>
    <submittedName>
        <fullName evidence="2">Uncharacterized protein</fullName>
    </submittedName>
</protein>
<feature type="transmembrane region" description="Helical" evidence="1">
    <location>
        <begin position="100"/>
        <end position="119"/>
    </location>
</feature>
<feature type="transmembrane region" description="Helical" evidence="1">
    <location>
        <begin position="44"/>
        <end position="62"/>
    </location>
</feature>
<proteinExistence type="predicted"/>
<sequence length="127" mass="14411">MDFDSLDKSIKTELWTSLPLYLLAITIPVLAWLGFLQIDADLGVWFQRSGSLMVLFAVWVEFKLFKITNFSNPLSPGGQTWDDLETGDRLKDKYSSLIQILKYFAALLAILGTLIWGYGDLFRNVVA</sequence>
<gene>
    <name evidence="2" type="ORF">EXY25_15905</name>
</gene>
<dbReference type="Proteomes" id="UP000292544">
    <property type="component" value="Unassembled WGS sequence"/>
</dbReference>
<keyword evidence="1" id="KW-1133">Transmembrane helix</keyword>
<dbReference type="RefSeq" id="WP_130567631.1">
    <property type="nucleotide sequence ID" value="NZ_SHLY01000007.1"/>
</dbReference>
<keyword evidence="1" id="KW-0472">Membrane</keyword>
<organism evidence="2 3">
    <name type="scientific">Corallincola spongiicola</name>
    <dbReference type="NCBI Taxonomy" id="2520508"/>
    <lineage>
        <taxon>Bacteria</taxon>
        <taxon>Pseudomonadati</taxon>
        <taxon>Pseudomonadota</taxon>
        <taxon>Gammaproteobacteria</taxon>
        <taxon>Alteromonadales</taxon>
        <taxon>Psychromonadaceae</taxon>
        <taxon>Corallincola</taxon>
    </lineage>
</organism>
<evidence type="ECO:0000313" key="2">
    <source>
        <dbReference type="EMBL" id="TAA41725.1"/>
    </source>
</evidence>
<evidence type="ECO:0000313" key="3">
    <source>
        <dbReference type="Proteomes" id="UP000292544"/>
    </source>
</evidence>